<evidence type="ECO:0000259" key="13">
    <source>
        <dbReference type="Pfam" id="PF12019"/>
    </source>
</evidence>
<comment type="similarity">
    <text evidence="9">Belongs to the GSP H family.</text>
</comment>
<dbReference type="Gene3D" id="3.55.40.10">
    <property type="entry name" value="minor pseudopilin epsh domain"/>
    <property type="match status" value="1"/>
</dbReference>
<proteinExistence type="inferred from homology"/>
<comment type="caution">
    <text evidence="14">The sequence shown here is derived from an EMBL/GenBank/DDBJ whole genome shotgun (WGS) entry which is preliminary data.</text>
</comment>
<evidence type="ECO:0000313" key="15">
    <source>
        <dbReference type="Proteomes" id="UP000588068"/>
    </source>
</evidence>
<comment type="subcellular location">
    <subcellularLocation>
        <location evidence="1">Cell inner membrane</location>
        <topology evidence="1">Single-pass membrane protein</topology>
    </subcellularLocation>
</comment>
<evidence type="ECO:0000256" key="1">
    <source>
        <dbReference type="ARBA" id="ARBA00004377"/>
    </source>
</evidence>
<protein>
    <recommendedName>
        <fullName evidence="2">Type II secretion system protein H</fullName>
    </recommendedName>
    <alternativeName>
        <fullName evidence="10">General secretion pathway protein H</fullName>
    </alternativeName>
</protein>
<organism evidence="14 15">
    <name type="scientific">Povalibacter uvarum</name>
    <dbReference type="NCBI Taxonomy" id="732238"/>
    <lineage>
        <taxon>Bacteria</taxon>
        <taxon>Pseudomonadati</taxon>
        <taxon>Pseudomonadota</taxon>
        <taxon>Gammaproteobacteria</taxon>
        <taxon>Steroidobacterales</taxon>
        <taxon>Steroidobacteraceae</taxon>
        <taxon>Povalibacter</taxon>
    </lineage>
</organism>
<keyword evidence="3" id="KW-1003">Cell membrane</keyword>
<name>A0A841HG30_9GAMM</name>
<dbReference type="RefSeq" id="WP_184330174.1">
    <property type="nucleotide sequence ID" value="NZ_JACHHZ010000001.1"/>
</dbReference>
<keyword evidence="7 12" id="KW-1133">Transmembrane helix</keyword>
<feature type="domain" description="General secretion pathway GspH" evidence="13">
    <location>
        <begin position="52"/>
        <end position="166"/>
    </location>
</feature>
<evidence type="ECO:0000256" key="2">
    <source>
        <dbReference type="ARBA" id="ARBA00021549"/>
    </source>
</evidence>
<dbReference type="Pfam" id="PF12019">
    <property type="entry name" value="GspH"/>
    <property type="match status" value="1"/>
</dbReference>
<keyword evidence="4" id="KW-0488">Methylation</keyword>
<dbReference type="Pfam" id="PF07963">
    <property type="entry name" value="N_methyl"/>
    <property type="match status" value="1"/>
</dbReference>
<evidence type="ECO:0000256" key="4">
    <source>
        <dbReference type="ARBA" id="ARBA00022481"/>
    </source>
</evidence>
<feature type="transmembrane region" description="Helical" evidence="12">
    <location>
        <begin position="12"/>
        <end position="36"/>
    </location>
</feature>
<evidence type="ECO:0000313" key="14">
    <source>
        <dbReference type="EMBL" id="MBB6091847.1"/>
    </source>
</evidence>
<gene>
    <name evidence="14" type="ORF">HNQ60_000693</name>
</gene>
<evidence type="ECO:0000256" key="3">
    <source>
        <dbReference type="ARBA" id="ARBA00022475"/>
    </source>
</evidence>
<dbReference type="SUPFAM" id="SSF54523">
    <property type="entry name" value="Pili subunits"/>
    <property type="match status" value="1"/>
</dbReference>
<evidence type="ECO:0000256" key="9">
    <source>
        <dbReference type="ARBA" id="ARBA00025772"/>
    </source>
</evidence>
<reference evidence="14 15" key="1">
    <citation type="submission" date="2020-08" db="EMBL/GenBank/DDBJ databases">
        <title>Genomic Encyclopedia of Type Strains, Phase IV (KMG-IV): sequencing the most valuable type-strain genomes for metagenomic binning, comparative biology and taxonomic classification.</title>
        <authorList>
            <person name="Goeker M."/>
        </authorList>
    </citation>
    <scope>NUCLEOTIDE SEQUENCE [LARGE SCALE GENOMIC DNA]</scope>
    <source>
        <strain evidence="14 15">DSM 26723</strain>
    </source>
</reference>
<evidence type="ECO:0000256" key="7">
    <source>
        <dbReference type="ARBA" id="ARBA00022989"/>
    </source>
</evidence>
<keyword evidence="8 12" id="KW-0472">Membrane</keyword>
<dbReference type="InterPro" id="IPR022346">
    <property type="entry name" value="T2SS_GspH"/>
</dbReference>
<evidence type="ECO:0000256" key="5">
    <source>
        <dbReference type="ARBA" id="ARBA00022519"/>
    </source>
</evidence>
<keyword evidence="6 12" id="KW-0812">Transmembrane</keyword>
<keyword evidence="15" id="KW-1185">Reference proteome</keyword>
<dbReference type="AlphaFoldDB" id="A0A841HG30"/>
<dbReference type="GO" id="GO:0015628">
    <property type="term" value="P:protein secretion by the type II secretion system"/>
    <property type="evidence" value="ECO:0007669"/>
    <property type="project" value="InterPro"/>
</dbReference>
<dbReference type="GO" id="GO:0005886">
    <property type="term" value="C:plasma membrane"/>
    <property type="evidence" value="ECO:0007669"/>
    <property type="project" value="UniProtKB-SubCell"/>
</dbReference>
<evidence type="ECO:0000256" key="11">
    <source>
        <dbReference type="SAM" id="MobiDB-lite"/>
    </source>
</evidence>
<dbReference type="InterPro" id="IPR012902">
    <property type="entry name" value="N_methyl_site"/>
</dbReference>
<accession>A0A841HG30</accession>
<keyword evidence="5" id="KW-0997">Cell inner membrane</keyword>
<dbReference type="PROSITE" id="PS00409">
    <property type="entry name" value="PROKAR_NTER_METHYL"/>
    <property type="match status" value="1"/>
</dbReference>
<evidence type="ECO:0000256" key="10">
    <source>
        <dbReference type="ARBA" id="ARBA00030775"/>
    </source>
</evidence>
<sequence length="197" mass="20835">MNNISVIRAPNAVRGFTLIELMVTLSVAALLIGLAAPSFREIRIRNELSTYANELISSINLARSEAVRRGRPVVICPSTNSSACGGTWSEGWITFADLDGNGERNAADENERVLKAQGPVSANYSIDGEAFPDGLTYKADGSTESTGLFVICNQGRINGARAVVITPMRPRVATDADEDGVPNNDASGNITTCESGS</sequence>
<dbReference type="NCBIfam" id="TIGR02532">
    <property type="entry name" value="IV_pilin_GFxxxE"/>
    <property type="match status" value="1"/>
</dbReference>
<dbReference type="Proteomes" id="UP000588068">
    <property type="component" value="Unassembled WGS sequence"/>
</dbReference>
<feature type="compositionally biased region" description="Polar residues" evidence="11">
    <location>
        <begin position="184"/>
        <end position="197"/>
    </location>
</feature>
<dbReference type="EMBL" id="JACHHZ010000001">
    <property type="protein sequence ID" value="MBB6091847.1"/>
    <property type="molecule type" value="Genomic_DNA"/>
</dbReference>
<evidence type="ECO:0000256" key="6">
    <source>
        <dbReference type="ARBA" id="ARBA00022692"/>
    </source>
</evidence>
<evidence type="ECO:0000256" key="12">
    <source>
        <dbReference type="SAM" id="Phobius"/>
    </source>
</evidence>
<dbReference type="GO" id="GO:0015627">
    <property type="term" value="C:type II protein secretion system complex"/>
    <property type="evidence" value="ECO:0007669"/>
    <property type="project" value="InterPro"/>
</dbReference>
<evidence type="ECO:0000256" key="8">
    <source>
        <dbReference type="ARBA" id="ARBA00023136"/>
    </source>
</evidence>
<dbReference type="InterPro" id="IPR045584">
    <property type="entry name" value="Pilin-like"/>
</dbReference>
<feature type="region of interest" description="Disordered" evidence="11">
    <location>
        <begin position="173"/>
        <end position="197"/>
    </location>
</feature>